<keyword evidence="1" id="KW-1133">Transmembrane helix</keyword>
<organism evidence="2 3">
    <name type="scientific">Virgibacillus dokdonensis</name>
    <dbReference type="NCBI Taxonomy" id="302167"/>
    <lineage>
        <taxon>Bacteria</taxon>
        <taxon>Bacillati</taxon>
        <taxon>Bacillota</taxon>
        <taxon>Bacilli</taxon>
        <taxon>Bacillales</taxon>
        <taxon>Bacillaceae</taxon>
        <taxon>Virgibacillus</taxon>
    </lineage>
</organism>
<accession>A0A3E0WYS4</accession>
<dbReference type="EMBL" id="NFZX01000003">
    <property type="protein sequence ID" value="RFA37047.1"/>
    <property type="molecule type" value="Genomic_DNA"/>
</dbReference>
<protein>
    <submittedName>
        <fullName evidence="2">Uncharacterized protein</fullName>
    </submittedName>
</protein>
<evidence type="ECO:0000313" key="2">
    <source>
        <dbReference type="EMBL" id="RFA37047.1"/>
    </source>
</evidence>
<reference evidence="2 3" key="1">
    <citation type="submission" date="2017-05" db="EMBL/GenBank/DDBJ databases">
        <title>Virgibacillus sp. AK90 isolated from a saltern of Kakinada, India.</title>
        <authorList>
            <person name="Gupta V."/>
            <person name="Sidhu C."/>
            <person name="Korpole S."/>
            <person name="Pinnaka A.K."/>
        </authorList>
    </citation>
    <scope>NUCLEOTIDE SEQUENCE [LARGE SCALE GENOMIC DNA]</scope>
    <source>
        <strain evidence="2 3">AK90</strain>
    </source>
</reference>
<dbReference type="Proteomes" id="UP000256488">
    <property type="component" value="Unassembled WGS sequence"/>
</dbReference>
<feature type="transmembrane region" description="Helical" evidence="1">
    <location>
        <begin position="6"/>
        <end position="25"/>
    </location>
</feature>
<evidence type="ECO:0000256" key="1">
    <source>
        <dbReference type="SAM" id="Phobius"/>
    </source>
</evidence>
<dbReference type="AlphaFoldDB" id="A0A3E0WYS4"/>
<gene>
    <name evidence="2" type="ORF">CAI16_02950</name>
</gene>
<keyword evidence="1" id="KW-0812">Transmembrane</keyword>
<evidence type="ECO:0000313" key="3">
    <source>
        <dbReference type="Proteomes" id="UP000256488"/>
    </source>
</evidence>
<dbReference type="RefSeq" id="WP_116277211.1">
    <property type="nucleotide sequence ID" value="NZ_NFZX01000003.1"/>
</dbReference>
<keyword evidence="1" id="KW-0472">Membrane</keyword>
<name>A0A3E0WYS4_9BACI</name>
<sequence>MDLGYLLSFLAGISGSVITVVSSYLNKKAELKKETELAILDSAYKDFELRMKMSDELRKAGYEVAVYPWDLHVLAYKKIFQLYDKKNITEEDIKSLLEDVRKIRNIYDEEN</sequence>
<proteinExistence type="predicted"/>
<comment type="caution">
    <text evidence="2">The sequence shown here is derived from an EMBL/GenBank/DDBJ whole genome shotgun (WGS) entry which is preliminary data.</text>
</comment>